<feature type="domain" description="SH3b" evidence="4">
    <location>
        <begin position="10"/>
        <end position="65"/>
    </location>
</feature>
<dbReference type="InterPro" id="IPR013423">
    <property type="entry name" value="CHP02594"/>
</dbReference>
<keyword evidence="6" id="KW-1185">Reference proteome</keyword>
<dbReference type="AlphaFoldDB" id="A0AAX1N6G2"/>
<protein>
    <recommendedName>
        <fullName evidence="2">N-acetylmuramoyl-L-alanine amidase</fullName>
        <ecNumber evidence="2">3.5.1.28</ecNumber>
    </recommendedName>
</protein>
<dbReference type="NCBIfam" id="TIGR02594">
    <property type="entry name" value="TIGR02594 family protein"/>
    <property type="match status" value="1"/>
</dbReference>
<dbReference type="Pfam" id="PF08239">
    <property type="entry name" value="SH3_3"/>
    <property type="match status" value="1"/>
</dbReference>
<dbReference type="InterPro" id="IPR038765">
    <property type="entry name" value="Papain-like_cys_pep_sf"/>
</dbReference>
<dbReference type="Pfam" id="PF05257">
    <property type="entry name" value="CHAP"/>
    <property type="match status" value="1"/>
</dbReference>
<reference evidence="5 6" key="1">
    <citation type="submission" date="2021-05" db="EMBL/GenBank/DDBJ databases">
        <title>Comparative genomic studies on the polysaccharide-degrading batcterial strains of the Flammeovirga genus.</title>
        <authorList>
            <person name="Zewei F."/>
            <person name="Zheng Z."/>
            <person name="Yu L."/>
            <person name="Ruyue G."/>
            <person name="Yanhong M."/>
            <person name="Yuanyuan C."/>
            <person name="Jingyan G."/>
            <person name="Wenjun H."/>
        </authorList>
    </citation>
    <scope>NUCLEOTIDE SEQUENCE [LARGE SCALE GENOMIC DNA]</scope>
    <source>
        <strain evidence="5 6">NBRC:100898</strain>
    </source>
</reference>
<evidence type="ECO:0000313" key="6">
    <source>
        <dbReference type="Proteomes" id="UP000678679"/>
    </source>
</evidence>
<name>A0AAX1N6G2_9BACT</name>
<evidence type="ECO:0000313" key="5">
    <source>
        <dbReference type="EMBL" id="QWG03049.1"/>
    </source>
</evidence>
<dbReference type="RefSeq" id="WP_169664244.1">
    <property type="nucleotide sequence ID" value="NZ_CP076132.1"/>
</dbReference>
<evidence type="ECO:0000259" key="3">
    <source>
        <dbReference type="Pfam" id="PF05257"/>
    </source>
</evidence>
<dbReference type="SUPFAM" id="SSF54001">
    <property type="entry name" value="Cysteine proteinases"/>
    <property type="match status" value="1"/>
</dbReference>
<comment type="catalytic activity">
    <reaction evidence="1">
        <text>Hydrolyzes the link between N-acetylmuramoyl residues and L-amino acid residues in certain cell-wall glycopeptides.</text>
        <dbReference type="EC" id="3.5.1.28"/>
    </reaction>
</comment>
<sequence>MKQFIVKAKALNIRKMPTVNSDSIGYLSMGDVIDVHKFSGDGKWVGFIRVTGNEKQKGWASLKFLYSLENDNLIRPDDFPWTELAIREMGTREYYGNADNPRIVQYLMSTENINYHARSNDETAWCSAFVNWCMETCGFEGTNTAWARHWLNWGEPISHPVRGCVTVFKRGSGGHVGFFIKETETSIFVLGGNQDDEVNIKEYNKDRLLGYRLIKIPG</sequence>
<dbReference type="Proteomes" id="UP000678679">
    <property type="component" value="Chromosome 1"/>
</dbReference>
<dbReference type="KEGG" id="fya:KMW28_05565"/>
<proteinExistence type="predicted"/>
<organism evidence="5 6">
    <name type="scientific">Flammeovirga yaeyamensis</name>
    <dbReference type="NCBI Taxonomy" id="367791"/>
    <lineage>
        <taxon>Bacteria</taxon>
        <taxon>Pseudomonadati</taxon>
        <taxon>Bacteroidota</taxon>
        <taxon>Cytophagia</taxon>
        <taxon>Cytophagales</taxon>
        <taxon>Flammeovirgaceae</taxon>
        <taxon>Flammeovirga</taxon>
    </lineage>
</organism>
<feature type="domain" description="Peptidase C51" evidence="3">
    <location>
        <begin position="120"/>
        <end position="193"/>
    </location>
</feature>
<gene>
    <name evidence="5" type="ORF">KMW28_05565</name>
</gene>
<dbReference type="EC" id="3.5.1.28" evidence="2"/>
<dbReference type="Gene3D" id="2.30.30.40">
    <property type="entry name" value="SH3 Domains"/>
    <property type="match status" value="1"/>
</dbReference>
<accession>A0AAX1N6G2</accession>
<dbReference type="InterPro" id="IPR003646">
    <property type="entry name" value="SH3-like_bac-type"/>
</dbReference>
<evidence type="ECO:0000256" key="2">
    <source>
        <dbReference type="ARBA" id="ARBA00011901"/>
    </source>
</evidence>
<dbReference type="EMBL" id="CP076132">
    <property type="protein sequence ID" value="QWG03049.1"/>
    <property type="molecule type" value="Genomic_DNA"/>
</dbReference>
<evidence type="ECO:0000256" key="1">
    <source>
        <dbReference type="ARBA" id="ARBA00001561"/>
    </source>
</evidence>
<dbReference type="Gene3D" id="3.90.1720.10">
    <property type="entry name" value="endopeptidase domain like (from Nostoc punctiforme)"/>
    <property type="match status" value="1"/>
</dbReference>
<dbReference type="GO" id="GO:0008745">
    <property type="term" value="F:N-acetylmuramoyl-L-alanine amidase activity"/>
    <property type="evidence" value="ECO:0007669"/>
    <property type="project" value="UniProtKB-EC"/>
</dbReference>
<evidence type="ECO:0000259" key="4">
    <source>
        <dbReference type="Pfam" id="PF08239"/>
    </source>
</evidence>
<dbReference type="InterPro" id="IPR007921">
    <property type="entry name" value="CHAP_dom"/>
</dbReference>